<evidence type="ECO:0000313" key="9">
    <source>
        <dbReference type="EMBL" id="WDE95844.1"/>
    </source>
</evidence>
<feature type="domain" description="Mce/MlaD" evidence="8">
    <location>
        <begin position="752"/>
        <end position="811"/>
    </location>
</feature>
<keyword evidence="6 7" id="KW-0472">Membrane</keyword>
<reference evidence="9 10" key="1">
    <citation type="submission" date="2023-02" db="EMBL/GenBank/DDBJ databases">
        <title>Genome sequence of Lentisphaera profundi SAORIC-696.</title>
        <authorList>
            <person name="Kim e."/>
            <person name="Cho J.-C."/>
            <person name="Choi A."/>
            <person name="Kang I."/>
        </authorList>
    </citation>
    <scope>NUCLEOTIDE SEQUENCE [LARGE SCALE GENOMIC DNA]</scope>
    <source>
        <strain evidence="9 10">SAORIC-696</strain>
    </source>
</reference>
<evidence type="ECO:0000313" key="10">
    <source>
        <dbReference type="Proteomes" id="UP001214250"/>
    </source>
</evidence>
<dbReference type="EMBL" id="CP117811">
    <property type="protein sequence ID" value="WDE95844.1"/>
    <property type="molecule type" value="Genomic_DNA"/>
</dbReference>
<feature type="domain" description="Mce/MlaD" evidence="8">
    <location>
        <begin position="167"/>
        <end position="218"/>
    </location>
</feature>
<comment type="subcellular location">
    <subcellularLocation>
        <location evidence="1">Cell inner membrane</location>
    </subcellularLocation>
</comment>
<dbReference type="PANTHER" id="PTHR30462">
    <property type="entry name" value="INTERMEMBRANE TRANSPORT PROTEIN PQIB-RELATED"/>
    <property type="match status" value="1"/>
</dbReference>
<evidence type="ECO:0000256" key="5">
    <source>
        <dbReference type="ARBA" id="ARBA00022989"/>
    </source>
</evidence>
<dbReference type="InterPro" id="IPR051800">
    <property type="entry name" value="PqiA-PqiB_transport"/>
</dbReference>
<accession>A0ABY7VST6</accession>
<name>A0ABY7VST6_9BACT</name>
<evidence type="ECO:0000256" key="1">
    <source>
        <dbReference type="ARBA" id="ARBA00004533"/>
    </source>
</evidence>
<evidence type="ECO:0000256" key="6">
    <source>
        <dbReference type="ARBA" id="ARBA00023136"/>
    </source>
</evidence>
<keyword evidence="2" id="KW-1003">Cell membrane</keyword>
<sequence length="880" mass="97891">MEQKAVIKNKKPIYVVWIIPIVAMVIAGLMIFKYFDNKGLDIVITFDSGDGLSVGKTPLLYNGIKIGQISDLQVNKNDVTKVDATLILEKKAAVIAKKGTLFWKVEPTVSLTRISGLSTILSGVYIDVMTPSKDKAELVSLPDLRVFQAESAPPIDIYEPGLRFVLTADESDLKIGAPVMFRDILIGEVENVVLSKGGVEYSIHIQEKYQHLIKEESKFWKISGIDIRASLAGIRISMDSLASVIVGGISISSPEHSKVLKDKEGEFTLYDSIEGTCLADDKILLTSKRGYNIDEKSAFVYYKGIQAGVVENVYYYPQRDETTFSIKLNEDFRHLANRDAYFWIVEPRLGLTGVRGLDALARGPYITFETKTKSTELLDEFKLNANPPVMEGLSIRLNAAKSYNLKQGVNVVYNDVIIGTLVKSQISKISKQVLFDIVIADEYKHLVNETSSFYIQGAVEGNISLKGMYFNVGSLSSMIHSGIAMATKDSDNKVKKQSFELLGSHKDYKEKVYTDDGGSFHTISCKVLGSVSEGSPIVYKGFKVGKVMSYEFDEISDLIKVKIYVSGKYNNTINHSTKFYDLSGFKIKADMTGLKFETGSVESIVSGGISYVTPIKNTQDQLPSEFTLYESSDAAQKYYLPVTFSSLKESGLKVGSKIIYRTMTIGQVTHVSLVRGVLKYDALIEEEYKEVLAEDSKFWIEDFEFNIDQVKNPLAIVTGAFIKLSKGLSKDSIKHFELLAETPAETINQLGLRVVVKGERLSSLKVGAPVFYRQIKIGSIEAFKLSSDSTGVEMRLFIDPAYSYLVRRNSIFYNATAMGMDVSLFGVKLSTETLSTIIHGGITMVVPNKPQGLAREMERFELFNEADDDWLEYKPVIVKE</sequence>
<dbReference type="RefSeq" id="WP_274149669.1">
    <property type="nucleotide sequence ID" value="NZ_CP117811.1"/>
</dbReference>
<evidence type="ECO:0000259" key="8">
    <source>
        <dbReference type="Pfam" id="PF02470"/>
    </source>
</evidence>
<evidence type="ECO:0000256" key="3">
    <source>
        <dbReference type="ARBA" id="ARBA00022519"/>
    </source>
</evidence>
<organism evidence="9 10">
    <name type="scientific">Lentisphaera profundi</name>
    <dbReference type="NCBI Taxonomy" id="1658616"/>
    <lineage>
        <taxon>Bacteria</taxon>
        <taxon>Pseudomonadati</taxon>
        <taxon>Lentisphaerota</taxon>
        <taxon>Lentisphaeria</taxon>
        <taxon>Lentisphaerales</taxon>
        <taxon>Lentisphaeraceae</taxon>
        <taxon>Lentisphaera</taxon>
    </lineage>
</organism>
<evidence type="ECO:0000256" key="4">
    <source>
        <dbReference type="ARBA" id="ARBA00022692"/>
    </source>
</evidence>
<dbReference type="Proteomes" id="UP001214250">
    <property type="component" value="Chromosome 1"/>
</dbReference>
<feature type="domain" description="Mce/MlaD" evidence="8">
    <location>
        <begin position="39"/>
        <end position="129"/>
    </location>
</feature>
<proteinExistence type="predicted"/>
<evidence type="ECO:0000256" key="7">
    <source>
        <dbReference type="SAM" id="Phobius"/>
    </source>
</evidence>
<feature type="transmembrane region" description="Helical" evidence="7">
    <location>
        <begin position="12"/>
        <end position="35"/>
    </location>
</feature>
<dbReference type="Pfam" id="PF02470">
    <property type="entry name" value="MlaD"/>
    <property type="match status" value="3"/>
</dbReference>
<keyword evidence="5 7" id="KW-1133">Transmembrane helix</keyword>
<keyword evidence="3" id="KW-0997">Cell inner membrane</keyword>
<gene>
    <name evidence="9" type="ORF">PQO03_08960</name>
</gene>
<keyword evidence="10" id="KW-1185">Reference proteome</keyword>
<dbReference type="PANTHER" id="PTHR30462:SF0">
    <property type="entry name" value="INTERMEMBRANE TRANSPORT PROTEIN YEBT"/>
    <property type="match status" value="1"/>
</dbReference>
<evidence type="ECO:0000256" key="2">
    <source>
        <dbReference type="ARBA" id="ARBA00022475"/>
    </source>
</evidence>
<dbReference type="InterPro" id="IPR003399">
    <property type="entry name" value="Mce/MlaD"/>
</dbReference>
<protein>
    <submittedName>
        <fullName evidence="9">MlaD family protein</fullName>
    </submittedName>
</protein>
<keyword evidence="4 7" id="KW-0812">Transmembrane</keyword>